<feature type="region of interest" description="Disordered" evidence="1">
    <location>
        <begin position="182"/>
        <end position="213"/>
    </location>
</feature>
<organism evidence="2 3">
    <name type="scientific">Drosophila virilis</name>
    <name type="common">Fruit fly</name>
    <dbReference type="NCBI Taxonomy" id="7244"/>
    <lineage>
        <taxon>Eukaryota</taxon>
        <taxon>Metazoa</taxon>
        <taxon>Ecdysozoa</taxon>
        <taxon>Arthropoda</taxon>
        <taxon>Hexapoda</taxon>
        <taxon>Insecta</taxon>
        <taxon>Pterygota</taxon>
        <taxon>Neoptera</taxon>
        <taxon>Endopterygota</taxon>
        <taxon>Diptera</taxon>
        <taxon>Brachycera</taxon>
        <taxon>Muscomorpha</taxon>
        <taxon>Ephydroidea</taxon>
        <taxon>Drosophilidae</taxon>
        <taxon>Drosophila</taxon>
    </lineage>
</organism>
<evidence type="ECO:0000313" key="3">
    <source>
        <dbReference type="Proteomes" id="UP000008792"/>
    </source>
</evidence>
<feature type="compositionally biased region" description="Polar residues" evidence="1">
    <location>
        <begin position="150"/>
        <end position="161"/>
    </location>
</feature>
<dbReference type="OMA" id="YIVPNEM"/>
<dbReference type="FunCoup" id="B4M354">
    <property type="interactions" value="143"/>
</dbReference>
<feature type="region of interest" description="Disordered" evidence="1">
    <location>
        <begin position="360"/>
        <end position="686"/>
    </location>
</feature>
<feature type="compositionally biased region" description="Low complexity" evidence="1">
    <location>
        <begin position="361"/>
        <end position="371"/>
    </location>
</feature>
<gene>
    <name evidence="2" type="primary">Dvir\GJ19150</name>
    <name evidence="2" type="ORF">Dvir_GJ19150</name>
</gene>
<feature type="compositionally biased region" description="Basic and acidic residues" evidence="1">
    <location>
        <begin position="492"/>
        <end position="519"/>
    </location>
</feature>
<dbReference type="STRING" id="7244.B4M354"/>
<feature type="compositionally biased region" description="Low complexity" evidence="1">
    <location>
        <begin position="618"/>
        <end position="628"/>
    </location>
</feature>
<name>B4M354_DROVI</name>
<protein>
    <submittedName>
        <fullName evidence="2">Uncharacterized protein</fullName>
    </submittedName>
</protein>
<feature type="compositionally biased region" description="Low complexity" evidence="1">
    <location>
        <begin position="440"/>
        <end position="453"/>
    </location>
</feature>
<evidence type="ECO:0000313" key="2">
    <source>
        <dbReference type="EMBL" id="EDW65229.1"/>
    </source>
</evidence>
<accession>B4M354</accession>
<feature type="compositionally biased region" description="Acidic residues" evidence="1">
    <location>
        <begin position="408"/>
        <end position="419"/>
    </location>
</feature>
<feature type="compositionally biased region" description="Polar residues" evidence="1">
    <location>
        <begin position="650"/>
        <end position="666"/>
    </location>
</feature>
<dbReference type="InParanoid" id="B4M354"/>
<dbReference type="KEGG" id="dvi:6631853"/>
<feature type="compositionally biased region" description="Polar residues" evidence="1">
    <location>
        <begin position="582"/>
        <end position="597"/>
    </location>
</feature>
<reference evidence="2 3" key="1">
    <citation type="journal article" date="2007" name="Nature">
        <title>Evolution of genes and genomes on the Drosophila phylogeny.</title>
        <authorList>
            <consortium name="Drosophila 12 Genomes Consortium"/>
            <person name="Clark A.G."/>
            <person name="Eisen M.B."/>
            <person name="Smith D.R."/>
            <person name="Bergman C.M."/>
            <person name="Oliver B."/>
            <person name="Markow T.A."/>
            <person name="Kaufman T.C."/>
            <person name="Kellis M."/>
            <person name="Gelbart W."/>
            <person name="Iyer V.N."/>
            <person name="Pollard D.A."/>
            <person name="Sackton T.B."/>
            <person name="Larracuente A.M."/>
            <person name="Singh N.D."/>
            <person name="Abad J.P."/>
            <person name="Abt D.N."/>
            <person name="Adryan B."/>
            <person name="Aguade M."/>
            <person name="Akashi H."/>
            <person name="Anderson W.W."/>
            <person name="Aquadro C.F."/>
            <person name="Ardell D.H."/>
            <person name="Arguello R."/>
            <person name="Artieri C.G."/>
            <person name="Barbash D.A."/>
            <person name="Barker D."/>
            <person name="Barsanti P."/>
            <person name="Batterham P."/>
            <person name="Batzoglou S."/>
            <person name="Begun D."/>
            <person name="Bhutkar A."/>
            <person name="Blanco E."/>
            <person name="Bosak S.A."/>
            <person name="Bradley R.K."/>
            <person name="Brand A.D."/>
            <person name="Brent M.R."/>
            <person name="Brooks A.N."/>
            <person name="Brown R.H."/>
            <person name="Butlin R.K."/>
            <person name="Caggese C."/>
            <person name="Calvi B.R."/>
            <person name="Bernardo de Carvalho A."/>
            <person name="Caspi A."/>
            <person name="Castrezana S."/>
            <person name="Celniker S.E."/>
            <person name="Chang J.L."/>
            <person name="Chapple C."/>
            <person name="Chatterji S."/>
            <person name="Chinwalla A."/>
            <person name="Civetta A."/>
            <person name="Clifton S.W."/>
            <person name="Comeron J.M."/>
            <person name="Costello J.C."/>
            <person name="Coyne J.A."/>
            <person name="Daub J."/>
            <person name="David R.G."/>
            <person name="Delcher A.L."/>
            <person name="Delehaunty K."/>
            <person name="Do C.B."/>
            <person name="Ebling H."/>
            <person name="Edwards K."/>
            <person name="Eickbush T."/>
            <person name="Evans J.D."/>
            <person name="Filipski A."/>
            <person name="Findeiss S."/>
            <person name="Freyhult E."/>
            <person name="Fulton L."/>
            <person name="Fulton R."/>
            <person name="Garcia A.C."/>
            <person name="Gardiner A."/>
            <person name="Garfield D.A."/>
            <person name="Garvin B.E."/>
            <person name="Gibson G."/>
            <person name="Gilbert D."/>
            <person name="Gnerre S."/>
            <person name="Godfrey J."/>
            <person name="Good R."/>
            <person name="Gotea V."/>
            <person name="Gravely B."/>
            <person name="Greenberg A.J."/>
            <person name="Griffiths-Jones S."/>
            <person name="Gross S."/>
            <person name="Guigo R."/>
            <person name="Gustafson E.A."/>
            <person name="Haerty W."/>
            <person name="Hahn M.W."/>
            <person name="Halligan D.L."/>
            <person name="Halpern A.L."/>
            <person name="Halter G.M."/>
            <person name="Han M.V."/>
            <person name="Heger A."/>
            <person name="Hillier L."/>
            <person name="Hinrichs A.S."/>
            <person name="Holmes I."/>
            <person name="Hoskins R.A."/>
            <person name="Hubisz M.J."/>
            <person name="Hultmark D."/>
            <person name="Huntley M.A."/>
            <person name="Jaffe D.B."/>
            <person name="Jagadeeshan S."/>
            <person name="Jeck W.R."/>
            <person name="Johnson J."/>
            <person name="Jones C.D."/>
            <person name="Jordan W.C."/>
            <person name="Karpen G.H."/>
            <person name="Kataoka E."/>
            <person name="Keightley P.D."/>
            <person name="Kheradpour P."/>
            <person name="Kirkness E.F."/>
            <person name="Koerich L.B."/>
            <person name="Kristiansen K."/>
            <person name="Kudrna D."/>
            <person name="Kulathinal R.J."/>
            <person name="Kumar S."/>
            <person name="Kwok R."/>
            <person name="Lander E."/>
            <person name="Langley C.H."/>
            <person name="Lapoint R."/>
            <person name="Lazzaro B.P."/>
            <person name="Lee S.J."/>
            <person name="Levesque L."/>
            <person name="Li R."/>
            <person name="Lin C.F."/>
            <person name="Lin M.F."/>
            <person name="Lindblad-Toh K."/>
            <person name="Llopart A."/>
            <person name="Long M."/>
            <person name="Low L."/>
            <person name="Lozovsky E."/>
            <person name="Lu J."/>
            <person name="Luo M."/>
            <person name="Machado C.A."/>
            <person name="Makalowski W."/>
            <person name="Marzo M."/>
            <person name="Matsuda M."/>
            <person name="Matzkin L."/>
            <person name="McAllister B."/>
            <person name="McBride C.S."/>
            <person name="McKernan B."/>
            <person name="McKernan K."/>
            <person name="Mendez-Lago M."/>
            <person name="Minx P."/>
            <person name="Mollenhauer M.U."/>
            <person name="Montooth K."/>
            <person name="Mount S.M."/>
            <person name="Mu X."/>
            <person name="Myers E."/>
            <person name="Negre B."/>
            <person name="Newfeld S."/>
            <person name="Nielsen R."/>
            <person name="Noor M.A."/>
            <person name="O'Grady P."/>
            <person name="Pachter L."/>
            <person name="Papaceit M."/>
            <person name="Parisi M.J."/>
            <person name="Parisi M."/>
            <person name="Parts L."/>
            <person name="Pedersen J.S."/>
            <person name="Pesole G."/>
            <person name="Phillippy A.M."/>
            <person name="Ponting C.P."/>
            <person name="Pop M."/>
            <person name="Porcelli D."/>
            <person name="Powell J.R."/>
            <person name="Prohaska S."/>
            <person name="Pruitt K."/>
            <person name="Puig M."/>
            <person name="Quesneville H."/>
            <person name="Ram K.R."/>
            <person name="Rand D."/>
            <person name="Rasmussen M.D."/>
            <person name="Reed L.K."/>
            <person name="Reenan R."/>
            <person name="Reily A."/>
            <person name="Remington K.A."/>
            <person name="Rieger T.T."/>
            <person name="Ritchie M.G."/>
            <person name="Robin C."/>
            <person name="Rogers Y.H."/>
            <person name="Rohde C."/>
            <person name="Rozas J."/>
            <person name="Rubenfield M.J."/>
            <person name="Ruiz A."/>
            <person name="Russo S."/>
            <person name="Salzberg S.L."/>
            <person name="Sanchez-Gracia A."/>
            <person name="Saranga D.J."/>
            <person name="Sato H."/>
            <person name="Schaeffer S.W."/>
            <person name="Schatz M.C."/>
            <person name="Schlenke T."/>
            <person name="Schwartz R."/>
            <person name="Segarra C."/>
            <person name="Singh R.S."/>
            <person name="Sirot L."/>
            <person name="Sirota M."/>
            <person name="Sisneros N.B."/>
            <person name="Smith C.D."/>
            <person name="Smith T.F."/>
            <person name="Spieth J."/>
            <person name="Stage D.E."/>
            <person name="Stark A."/>
            <person name="Stephan W."/>
            <person name="Strausberg R.L."/>
            <person name="Strempel S."/>
            <person name="Sturgill D."/>
            <person name="Sutton G."/>
            <person name="Sutton G.G."/>
            <person name="Tao W."/>
            <person name="Teichmann S."/>
            <person name="Tobari Y.N."/>
            <person name="Tomimura Y."/>
            <person name="Tsolas J.M."/>
            <person name="Valente V.L."/>
            <person name="Venter E."/>
            <person name="Venter J.C."/>
            <person name="Vicario S."/>
            <person name="Vieira F.G."/>
            <person name="Vilella A.J."/>
            <person name="Villasante A."/>
            <person name="Walenz B."/>
            <person name="Wang J."/>
            <person name="Wasserman M."/>
            <person name="Watts T."/>
            <person name="Wilson D."/>
            <person name="Wilson R.K."/>
            <person name="Wing R.A."/>
            <person name="Wolfner M.F."/>
            <person name="Wong A."/>
            <person name="Wong G.K."/>
            <person name="Wu C.I."/>
            <person name="Wu G."/>
            <person name="Yamamoto D."/>
            <person name="Yang H.P."/>
            <person name="Yang S.P."/>
            <person name="Yorke J.A."/>
            <person name="Yoshida K."/>
            <person name="Zdobnov E."/>
            <person name="Zhang P."/>
            <person name="Zhang Y."/>
            <person name="Zimin A.V."/>
            <person name="Baldwin J."/>
            <person name="Abdouelleil A."/>
            <person name="Abdulkadir J."/>
            <person name="Abebe A."/>
            <person name="Abera B."/>
            <person name="Abreu J."/>
            <person name="Acer S.C."/>
            <person name="Aftuck L."/>
            <person name="Alexander A."/>
            <person name="An P."/>
            <person name="Anderson E."/>
            <person name="Anderson S."/>
            <person name="Arachi H."/>
            <person name="Azer M."/>
            <person name="Bachantsang P."/>
            <person name="Barry A."/>
            <person name="Bayul T."/>
            <person name="Berlin A."/>
            <person name="Bessette D."/>
            <person name="Bloom T."/>
            <person name="Blye J."/>
            <person name="Boguslavskiy L."/>
            <person name="Bonnet C."/>
            <person name="Boukhgalter B."/>
            <person name="Bourzgui I."/>
            <person name="Brown A."/>
            <person name="Cahill P."/>
            <person name="Channer S."/>
            <person name="Cheshatsang Y."/>
            <person name="Chuda L."/>
            <person name="Citroen M."/>
            <person name="Collymore A."/>
            <person name="Cooke P."/>
            <person name="Costello M."/>
            <person name="D'Aco K."/>
            <person name="Daza R."/>
            <person name="De Haan G."/>
            <person name="DeGray S."/>
            <person name="DeMaso C."/>
            <person name="Dhargay N."/>
            <person name="Dooley K."/>
            <person name="Dooley E."/>
            <person name="Doricent M."/>
            <person name="Dorje P."/>
            <person name="Dorjee K."/>
            <person name="Dupes A."/>
            <person name="Elong R."/>
            <person name="Falk J."/>
            <person name="Farina A."/>
            <person name="Faro S."/>
            <person name="Ferguson D."/>
            <person name="Fisher S."/>
            <person name="Foley C.D."/>
            <person name="Franke A."/>
            <person name="Friedrich D."/>
            <person name="Gadbois L."/>
            <person name="Gearin G."/>
            <person name="Gearin C.R."/>
            <person name="Giannoukos G."/>
            <person name="Goode T."/>
            <person name="Graham J."/>
            <person name="Grandbois E."/>
            <person name="Grewal S."/>
            <person name="Gyaltsen K."/>
            <person name="Hafez N."/>
            <person name="Hagos B."/>
            <person name="Hall J."/>
            <person name="Henson C."/>
            <person name="Hollinger A."/>
            <person name="Honan T."/>
            <person name="Huard M.D."/>
            <person name="Hughes L."/>
            <person name="Hurhula B."/>
            <person name="Husby M.E."/>
            <person name="Kamat A."/>
            <person name="Kanga B."/>
            <person name="Kashin S."/>
            <person name="Khazanovich D."/>
            <person name="Kisner P."/>
            <person name="Lance K."/>
            <person name="Lara M."/>
            <person name="Lee W."/>
            <person name="Lennon N."/>
            <person name="Letendre F."/>
            <person name="LeVine R."/>
            <person name="Lipovsky A."/>
            <person name="Liu X."/>
            <person name="Liu J."/>
            <person name="Liu S."/>
            <person name="Lokyitsang T."/>
            <person name="Lokyitsang Y."/>
            <person name="Lubonja R."/>
            <person name="Lui A."/>
            <person name="MacDonald P."/>
            <person name="Magnisalis V."/>
            <person name="Maru K."/>
            <person name="Matthews C."/>
            <person name="McCusker W."/>
            <person name="McDonough S."/>
            <person name="Mehta T."/>
            <person name="Meldrim J."/>
            <person name="Meneus L."/>
            <person name="Mihai O."/>
            <person name="Mihalev A."/>
            <person name="Mihova T."/>
            <person name="Mittelman R."/>
            <person name="Mlenga V."/>
            <person name="Montmayeur A."/>
            <person name="Mulrain L."/>
            <person name="Navidi A."/>
            <person name="Naylor J."/>
            <person name="Negash T."/>
            <person name="Nguyen T."/>
            <person name="Nguyen N."/>
            <person name="Nicol R."/>
            <person name="Norbu C."/>
            <person name="Norbu N."/>
            <person name="Novod N."/>
            <person name="O'Neill B."/>
            <person name="Osman S."/>
            <person name="Markiewicz E."/>
            <person name="Oyono O.L."/>
            <person name="Patti C."/>
            <person name="Phunkhang P."/>
            <person name="Pierre F."/>
            <person name="Priest M."/>
            <person name="Raghuraman S."/>
            <person name="Rege F."/>
            <person name="Reyes R."/>
            <person name="Rise C."/>
            <person name="Rogov P."/>
            <person name="Ross K."/>
            <person name="Ryan E."/>
            <person name="Settipalli S."/>
            <person name="Shea T."/>
            <person name="Sherpa N."/>
            <person name="Shi L."/>
            <person name="Shih D."/>
            <person name="Sparrow T."/>
            <person name="Spaulding J."/>
            <person name="Stalker J."/>
            <person name="Stange-Thomann N."/>
            <person name="Stavropoulos S."/>
            <person name="Stone C."/>
            <person name="Strader C."/>
            <person name="Tesfaye S."/>
            <person name="Thomson T."/>
            <person name="Thoulutsang Y."/>
            <person name="Thoulutsang D."/>
            <person name="Topham K."/>
            <person name="Topping I."/>
            <person name="Tsamla T."/>
            <person name="Vassiliev H."/>
            <person name="Vo A."/>
            <person name="Wangchuk T."/>
            <person name="Wangdi T."/>
            <person name="Weiand M."/>
            <person name="Wilkinson J."/>
            <person name="Wilson A."/>
            <person name="Yadav S."/>
            <person name="Young G."/>
            <person name="Yu Q."/>
            <person name="Zembek L."/>
            <person name="Zhong D."/>
            <person name="Zimmer A."/>
            <person name="Zwirko Z."/>
            <person name="Jaffe D.B."/>
            <person name="Alvarez P."/>
            <person name="Brockman W."/>
            <person name="Butler J."/>
            <person name="Chin C."/>
            <person name="Gnerre S."/>
            <person name="Grabherr M."/>
            <person name="Kleber M."/>
            <person name="Mauceli E."/>
            <person name="MacCallum I."/>
        </authorList>
    </citation>
    <scope>NUCLEOTIDE SEQUENCE [LARGE SCALE GENOMIC DNA]</scope>
    <source>
        <strain evidence="3">Tucson 15010-1051.87</strain>
    </source>
</reference>
<feature type="compositionally biased region" description="Basic and acidic residues" evidence="1">
    <location>
        <begin position="526"/>
        <end position="550"/>
    </location>
</feature>
<feature type="compositionally biased region" description="Acidic residues" evidence="1">
    <location>
        <begin position="116"/>
        <end position="128"/>
    </location>
</feature>
<keyword evidence="3" id="KW-1185">Reference proteome</keyword>
<proteinExistence type="predicted"/>
<feature type="region of interest" description="Disordered" evidence="1">
    <location>
        <begin position="1"/>
        <end position="161"/>
    </location>
</feature>
<sequence>MDLFDLVRAAPPPPRVREAAAVQPEAEAGADADPKEKPSTPPPLPMSPIFNPEDDSDTEIALPRSPVPASPIYNLAEEDDKAIVDDTAADDDANSQEAALVSDNNGDDNADRDCDADGEQEEEDEDGDDEHRQPQPPKTKAQQKMFADVPTTSKNKTGTSAGIRQCLVRIKRLNQTEIERLIKRKASKRGRPRKMASDSPMLDDSPSPPKKQKTINKVHIKVPWMQNGAKQRVIQTTSRAHTPPPNLKRSLKQARPNSVSKALVQRYGARFFKCVVKLKRLTGADIYTPKRANRKSKSKLSVSFSEAVEILGSKPRKSSSIAGTPRLLSKLCNSVPTRLQRVDATGNVLEDIELKHDTVLGSAGSSASPSKRSGRTAACNGGRRGPKLKRPALRVPVNDLASLRIDDSQDEDVENEAGDEYIVPNEMPDYQTLGVRRSGTPTPVKRVTVTTTVSDEEGTEGPEQGPEPVPVPVPESDADEIASPAEKPQSQPKKEETAEQEHEQKQTDPEPQPKDDEPKPVAPEPKPVEQETEQKQSTDVLEQKDLKEKSPVSTALTDDVTTDDILEIQTSIEDVRELHTPPSRQNTPQLLPQTPNRTVGFESPESDTSFKSAHEQETSSAALTTAEEAPARQISETETVDTELTPPVAATTTFNASEPVSGTSSIPQPPYSPIGEIPTLDDDELGQLVEPDFQISNSLHSNSRVTMEDILTVFES</sequence>
<dbReference type="AlphaFoldDB" id="B4M354"/>
<feature type="compositionally biased region" description="Basic residues" evidence="1">
    <location>
        <begin position="182"/>
        <end position="194"/>
    </location>
</feature>
<dbReference type="PhylomeDB" id="B4M354"/>
<dbReference type="Proteomes" id="UP000008792">
    <property type="component" value="Unassembled WGS sequence"/>
</dbReference>
<evidence type="ECO:0000256" key="1">
    <source>
        <dbReference type="SAM" id="MobiDB-lite"/>
    </source>
</evidence>
<dbReference type="eggNOG" id="ENOG502T92A">
    <property type="taxonomic scope" value="Eukaryota"/>
</dbReference>
<feature type="compositionally biased region" description="Low complexity" evidence="1">
    <location>
        <begin position="19"/>
        <end position="31"/>
    </location>
</feature>
<dbReference type="OrthoDB" id="7872775at2759"/>
<dbReference type="EMBL" id="CH940651">
    <property type="protein sequence ID" value="EDW65229.1"/>
    <property type="molecule type" value="Genomic_DNA"/>
</dbReference>
<dbReference type="HOGENOM" id="CLU_017372_0_0_1"/>